<name>A0AAU3I9P5_9ACTN</name>
<sequence length="330" mass="36775">MAGYEFYLNRAMTQGAQPDIHAGASGYFSTPQSGLDPHIFDGDHIKADVRDHILGVLNTYLDAHYHGVRTWCAAWLAGSGISFQWAGDRGNGDLDVLFGVDFTKFYEMNPTYQGISETEFADLLNHDLKTNLWPRTAQTDFHGQTYEVTYYLNPGTTSGSIAAIHPYAAYNLTRNHWDIRPPALPENPRSLYAKEWWDAVDAEKAHAHTLVDRYTRLRTQAAGAHPDSATSKNLLASQRIVVEQAKALFDDIHLGRRAAFAPGGRGYGDYYNFRWQAHKESGTVQALNTLATADVEARRAEETDMYGAPLDDAATALAKAALWNTPYRRS</sequence>
<evidence type="ECO:0008006" key="2">
    <source>
        <dbReference type="Google" id="ProtNLM"/>
    </source>
</evidence>
<reference evidence="1" key="1">
    <citation type="submission" date="2022-10" db="EMBL/GenBank/DDBJ databases">
        <title>The complete genomes of actinobacterial strains from the NBC collection.</title>
        <authorList>
            <person name="Joergensen T.S."/>
            <person name="Alvarez Arevalo M."/>
            <person name="Sterndorff E.B."/>
            <person name="Faurdal D."/>
            <person name="Vuksanovic O."/>
            <person name="Mourched A.-S."/>
            <person name="Charusanti P."/>
            <person name="Shaw S."/>
            <person name="Blin K."/>
            <person name="Weber T."/>
        </authorList>
    </citation>
    <scope>NUCLEOTIDE SEQUENCE</scope>
    <source>
        <strain evidence="1">NBC_01393</strain>
    </source>
</reference>
<organism evidence="1">
    <name type="scientific">Streptomyces sp. NBC_01393</name>
    <dbReference type="NCBI Taxonomy" id="2903851"/>
    <lineage>
        <taxon>Bacteria</taxon>
        <taxon>Bacillati</taxon>
        <taxon>Actinomycetota</taxon>
        <taxon>Actinomycetes</taxon>
        <taxon>Kitasatosporales</taxon>
        <taxon>Streptomycetaceae</taxon>
        <taxon>Streptomyces</taxon>
    </lineage>
</organism>
<dbReference type="EMBL" id="CP109546">
    <property type="protein sequence ID" value="WTZ13231.1"/>
    <property type="molecule type" value="Genomic_DNA"/>
</dbReference>
<proteinExistence type="predicted"/>
<accession>A0AAU3I9P5</accession>
<evidence type="ECO:0000313" key="1">
    <source>
        <dbReference type="EMBL" id="WTZ13231.1"/>
    </source>
</evidence>
<gene>
    <name evidence="1" type="ORF">OG699_37870</name>
</gene>
<dbReference type="AlphaFoldDB" id="A0AAU3I9P5"/>
<protein>
    <recommendedName>
        <fullName evidence="2">Nucleotidyltransferase</fullName>
    </recommendedName>
</protein>